<dbReference type="GO" id="GO:0016567">
    <property type="term" value="P:protein ubiquitination"/>
    <property type="evidence" value="ECO:0007669"/>
    <property type="project" value="TreeGrafter"/>
</dbReference>
<feature type="compositionally biased region" description="Acidic residues" evidence="5">
    <location>
        <begin position="727"/>
        <end position="775"/>
    </location>
</feature>
<name>A0A0G2IDN8_9EURO</name>
<evidence type="ECO:0000256" key="2">
    <source>
        <dbReference type="ARBA" id="ARBA00022771"/>
    </source>
</evidence>
<evidence type="ECO:0000256" key="4">
    <source>
        <dbReference type="PROSITE-ProRule" id="PRU00601"/>
    </source>
</evidence>
<feature type="domain" description="CTCHY-type" evidence="8">
    <location>
        <begin position="402"/>
        <end position="468"/>
    </location>
</feature>
<organism evidence="9 10">
    <name type="scientific">[Emmonsia] crescens</name>
    <dbReference type="NCBI Taxonomy" id="73230"/>
    <lineage>
        <taxon>Eukaryota</taxon>
        <taxon>Fungi</taxon>
        <taxon>Dikarya</taxon>
        <taxon>Ascomycota</taxon>
        <taxon>Pezizomycotina</taxon>
        <taxon>Eurotiomycetes</taxon>
        <taxon>Eurotiomycetidae</taxon>
        <taxon>Onygenales</taxon>
        <taxon>Ajellomycetaceae</taxon>
        <taxon>Emergomyces</taxon>
    </lineage>
</organism>
<proteinExistence type="predicted"/>
<dbReference type="PROSITE" id="PS50089">
    <property type="entry name" value="ZF_RING_2"/>
    <property type="match status" value="1"/>
</dbReference>
<dbReference type="InterPro" id="IPR037275">
    <property type="entry name" value="Znf_CTCHY_sf"/>
</dbReference>
<keyword evidence="2 4" id="KW-0863">Zinc-finger</keyword>
<dbReference type="InterPro" id="IPR001841">
    <property type="entry name" value="Znf_RING"/>
</dbReference>
<dbReference type="GO" id="GO:0006511">
    <property type="term" value="P:ubiquitin-dependent protein catabolic process"/>
    <property type="evidence" value="ECO:0007669"/>
    <property type="project" value="TreeGrafter"/>
</dbReference>
<keyword evidence="3" id="KW-0862">Zinc</keyword>
<feature type="region of interest" description="Disordered" evidence="5">
    <location>
        <begin position="20"/>
        <end position="45"/>
    </location>
</feature>
<dbReference type="InterPro" id="IPR017921">
    <property type="entry name" value="Znf_CTCHY"/>
</dbReference>
<evidence type="ECO:0008006" key="11">
    <source>
        <dbReference type="Google" id="ProtNLM"/>
    </source>
</evidence>
<gene>
    <name evidence="9" type="ORF">EMCG_05708</name>
</gene>
<dbReference type="Gene3D" id="3.30.40.10">
    <property type="entry name" value="Zinc/RING finger domain, C3HC4 (zinc finger)"/>
    <property type="match status" value="1"/>
</dbReference>
<dbReference type="CDD" id="cd16464">
    <property type="entry name" value="RING-H2_Pirh2-like"/>
    <property type="match status" value="1"/>
</dbReference>
<accession>A0A0G2IDN8</accession>
<feature type="region of interest" description="Disordered" evidence="5">
    <location>
        <begin position="722"/>
        <end position="775"/>
    </location>
</feature>
<feature type="compositionally biased region" description="Polar residues" evidence="5">
    <location>
        <begin position="640"/>
        <end position="656"/>
    </location>
</feature>
<dbReference type="SUPFAM" id="SSF57850">
    <property type="entry name" value="RING/U-box"/>
    <property type="match status" value="1"/>
</dbReference>
<dbReference type="SUPFAM" id="SSF161219">
    <property type="entry name" value="CHY zinc finger-like"/>
    <property type="match status" value="1"/>
</dbReference>
<evidence type="ECO:0000256" key="5">
    <source>
        <dbReference type="SAM" id="MobiDB-lite"/>
    </source>
</evidence>
<feature type="region of interest" description="Disordered" evidence="5">
    <location>
        <begin position="685"/>
        <end position="706"/>
    </location>
</feature>
<dbReference type="PROSITE" id="PS51266">
    <property type="entry name" value="ZF_CHY"/>
    <property type="match status" value="1"/>
</dbReference>
<dbReference type="SMART" id="SM00184">
    <property type="entry name" value="RING"/>
    <property type="match status" value="1"/>
</dbReference>
<evidence type="ECO:0000259" key="8">
    <source>
        <dbReference type="PROSITE" id="PS51270"/>
    </source>
</evidence>
<dbReference type="PANTHER" id="PTHR21319:SF0">
    <property type="entry name" value="AND RING FINGER DOMAIN PROTEIN, PUTATIVE (AFU_ORTHOLOGUE AFUA_1G08900)-RELATED"/>
    <property type="match status" value="1"/>
</dbReference>
<dbReference type="Pfam" id="PF05495">
    <property type="entry name" value="zf-CHY"/>
    <property type="match status" value="1"/>
</dbReference>
<dbReference type="EMBL" id="LCZI01000070">
    <property type="protein sequence ID" value="KKZ68673.1"/>
    <property type="molecule type" value="Genomic_DNA"/>
</dbReference>
<dbReference type="AlphaFoldDB" id="A0A0G2IDN8"/>
<feature type="domain" description="RING-type" evidence="6">
    <location>
        <begin position="469"/>
        <end position="511"/>
    </location>
</feature>
<dbReference type="SUPFAM" id="SSF161245">
    <property type="entry name" value="Zinc hairpin stack"/>
    <property type="match status" value="1"/>
</dbReference>
<feature type="region of interest" description="Disordered" evidence="5">
    <location>
        <begin position="636"/>
        <end position="656"/>
    </location>
</feature>
<evidence type="ECO:0000259" key="7">
    <source>
        <dbReference type="PROSITE" id="PS51266"/>
    </source>
</evidence>
<dbReference type="Gene3D" id="2.20.28.10">
    <property type="match status" value="1"/>
</dbReference>
<dbReference type="Pfam" id="PF14599">
    <property type="entry name" value="zinc_ribbon_6"/>
    <property type="match status" value="1"/>
</dbReference>
<dbReference type="PANTHER" id="PTHR21319">
    <property type="entry name" value="RING FINGER AND CHY ZINC FINGER DOMAIN-CONTAINING PROTEIN 1"/>
    <property type="match status" value="1"/>
</dbReference>
<comment type="caution">
    <text evidence="9">The sequence shown here is derived from an EMBL/GenBank/DDBJ whole genome shotgun (WGS) entry which is preliminary data.</text>
</comment>
<feature type="compositionally biased region" description="Basic and acidic residues" evidence="5">
    <location>
        <begin position="163"/>
        <end position="172"/>
    </location>
</feature>
<dbReference type="InterPro" id="IPR013083">
    <property type="entry name" value="Znf_RING/FYVE/PHD"/>
</dbReference>
<feature type="region of interest" description="Disordered" evidence="5">
    <location>
        <begin position="249"/>
        <end position="283"/>
    </location>
</feature>
<keyword evidence="1" id="KW-0479">Metal-binding</keyword>
<dbReference type="Pfam" id="PF13639">
    <property type="entry name" value="zf-RING_2"/>
    <property type="match status" value="1"/>
</dbReference>
<dbReference type="InterPro" id="IPR008913">
    <property type="entry name" value="Znf_CHY"/>
</dbReference>
<feature type="domain" description="CHY-type" evidence="7">
    <location>
        <begin position="333"/>
        <end position="400"/>
    </location>
</feature>
<evidence type="ECO:0000256" key="3">
    <source>
        <dbReference type="ARBA" id="ARBA00022833"/>
    </source>
</evidence>
<dbReference type="GO" id="GO:0005634">
    <property type="term" value="C:nucleus"/>
    <property type="evidence" value="ECO:0007669"/>
    <property type="project" value="TreeGrafter"/>
</dbReference>
<sequence length="775" mass="86454">MSNYISSYLSEPLRRRARQLHESLSDPTGAGPETQRPGLGNGEPLNGVVGAGMVNFNRSIEGSDVPSQREVSTTTLEGSYSLVAPHHEGTYAYRHSEIDVGDPSPSFLRPAESHAAVLGETNGAAGRSSLDSIDRMRQTQAPGSALVLVDSSSSVADSNVRIGGREHTRGPNERSSSQSEPYAGTDFNWGGKGRSALPEDDGMRTLREKIHSIRDAKVSSAEKARLIHGLMTENYNSSLNKRHCQSFQPCSPAGSHDQERPWTPVSQSKRSSGHFSLTPTSATSASSLGFPYYLTDDDLRPSYVPRHDSSSELSSESTPSFPKEISNDDAVEEENFQLGCQHYKRRVKLQCYTCKGWYPCRFCHDQEEHHVLVRRATQNMLCMVCSTPQPAAQWCKSCGVQAACYYCSVCKLWDNDSQKSIYHCNDCGICRIGQGIGKDYYHCKTCSVCIPISIQQTHRCIERSTQCDCPICGDYMFTSPETVIFMKCGHSIHQKCFSQYSRTSYRCPICSKTIANMEAHFRSLDRTIKDQPMPPDFRDTRALISCNDCSAKSAVQYHWLGLKCEICYSYNTTQIRLLTTSDSNDENTHRREANEARDISRNISIPIRMARLPQSSDGNHALTEGTMLSTMSRSVPAHDANTSLGTPQPTDQTTSYRRSFSTIPLRTVPAMIGNYFGLRRRSDSVWSISDPRGDEDNSRLTNNDNDDIDFWGSKASRPRFGIFGDGKDDDDVVLLEDEGESTDESDDEDDDDDERQEDTEDDEDDVDEIDIFGHR</sequence>
<reference evidence="10" key="1">
    <citation type="journal article" date="2015" name="PLoS Genet.">
        <title>The dynamic genome and transcriptome of the human fungal pathogen Blastomyces and close relative Emmonsia.</title>
        <authorList>
            <person name="Munoz J.F."/>
            <person name="Gauthier G.M."/>
            <person name="Desjardins C.A."/>
            <person name="Gallo J.E."/>
            <person name="Holder J."/>
            <person name="Sullivan T.D."/>
            <person name="Marty A.J."/>
            <person name="Carmen J.C."/>
            <person name="Chen Z."/>
            <person name="Ding L."/>
            <person name="Gujja S."/>
            <person name="Magrini V."/>
            <person name="Misas E."/>
            <person name="Mitreva M."/>
            <person name="Priest M."/>
            <person name="Saif S."/>
            <person name="Whiston E.A."/>
            <person name="Young S."/>
            <person name="Zeng Q."/>
            <person name="Goldman W.E."/>
            <person name="Mardis E.R."/>
            <person name="Taylor J.W."/>
            <person name="McEwen J.G."/>
            <person name="Clay O.K."/>
            <person name="Klein B.S."/>
            <person name="Cuomo C.A."/>
        </authorList>
    </citation>
    <scope>NUCLEOTIDE SEQUENCE [LARGE SCALE GENOMIC DNA]</scope>
    <source>
        <strain evidence="10">UAMH 3008</strain>
    </source>
</reference>
<evidence type="ECO:0000259" key="6">
    <source>
        <dbReference type="PROSITE" id="PS50089"/>
    </source>
</evidence>
<protein>
    <recommendedName>
        <fullName evidence="11">RING finger and CHY zinc finger domain-containing protein 1</fullName>
    </recommendedName>
</protein>
<dbReference type="GO" id="GO:0061630">
    <property type="term" value="F:ubiquitin protein ligase activity"/>
    <property type="evidence" value="ECO:0007669"/>
    <property type="project" value="TreeGrafter"/>
</dbReference>
<evidence type="ECO:0000313" key="9">
    <source>
        <dbReference type="EMBL" id="KKZ68673.1"/>
    </source>
</evidence>
<feature type="region of interest" description="Disordered" evidence="5">
    <location>
        <begin position="156"/>
        <end position="202"/>
    </location>
</feature>
<feature type="region of interest" description="Disordered" evidence="5">
    <location>
        <begin position="304"/>
        <end position="325"/>
    </location>
</feature>
<dbReference type="GO" id="GO:0008270">
    <property type="term" value="F:zinc ion binding"/>
    <property type="evidence" value="ECO:0007669"/>
    <property type="project" value="UniProtKB-KW"/>
</dbReference>
<evidence type="ECO:0000256" key="1">
    <source>
        <dbReference type="ARBA" id="ARBA00022723"/>
    </source>
</evidence>
<dbReference type="OrthoDB" id="411372at2759"/>
<feature type="compositionally biased region" description="Polar residues" evidence="5">
    <location>
        <begin position="264"/>
        <end position="275"/>
    </location>
</feature>
<dbReference type="InterPro" id="IPR037274">
    <property type="entry name" value="Znf_CHY_sf"/>
</dbReference>
<dbReference type="InterPro" id="IPR039512">
    <property type="entry name" value="RCHY1_zinc-ribbon"/>
</dbReference>
<evidence type="ECO:0000313" key="10">
    <source>
        <dbReference type="Proteomes" id="UP000034164"/>
    </source>
</evidence>
<dbReference type="Proteomes" id="UP000034164">
    <property type="component" value="Unassembled WGS sequence"/>
</dbReference>
<dbReference type="VEuPathDB" id="FungiDB:EMCG_05708"/>
<dbReference type="PROSITE" id="PS51270">
    <property type="entry name" value="ZF_CTCHY"/>
    <property type="match status" value="1"/>
</dbReference>